<protein>
    <submittedName>
        <fullName evidence="3">Uncharacterized protein</fullName>
    </submittedName>
</protein>
<dbReference type="EMBL" id="JJPJ01000042">
    <property type="protein sequence ID" value="KKG64072.1"/>
    <property type="molecule type" value="Genomic_DNA"/>
</dbReference>
<evidence type="ECO:0000313" key="10">
    <source>
        <dbReference type="Proteomes" id="UP000034578"/>
    </source>
</evidence>
<dbReference type="EMBL" id="JJOS01000002">
    <property type="protein sequence ID" value="KKG07031.1"/>
    <property type="molecule type" value="Genomic_DNA"/>
</dbReference>
<dbReference type="RefSeq" id="WP_048036874.1">
    <property type="nucleotide sequence ID" value="NZ_JJOS01000002.1"/>
</dbReference>
<sequence>MTIDTIYKSSFANNIIYPVESRCETKSRIYLTKNLADKTIVSDFLTFKRAAFELYDMLDEWVERTFPRDSSNLKKDLDYIVKKCKLSTPIRDLEERLGFPIVILGTKEEVIRHRNRFKKREFEVFQKDLDQLLLELIHFLSDDACCNINNIHEISTKLNLLCEQMKDCDDRYAFFVPRSCSYTFKVINDLDRNPNKIEGGLPFFMDSGFIMMPYDYNENGYWSNSYNPKFYQALYHELFHFLVIDIYRGSTQINEGLAECYSEVYYVFLKKYLEDLRDSDKETEFLDEYMKFTKIGGYLDYYKFVKTETSISDYYHFMLLVYMLVDRGIKSNEKSILNCGQKTVGWEEIFKDSCEKLKKMRS</sequence>
<dbReference type="Proteomes" id="UP000034566">
    <property type="component" value="Unassembled WGS sequence"/>
</dbReference>
<accession>A0A0F8IVX6</accession>
<dbReference type="Proteomes" id="UP000034152">
    <property type="component" value="Unassembled WGS sequence"/>
</dbReference>
<dbReference type="AlphaFoldDB" id="A0A0F8IVX6"/>
<evidence type="ECO:0000313" key="2">
    <source>
        <dbReference type="EMBL" id="KKG57359.1"/>
    </source>
</evidence>
<dbReference type="EMBL" id="JJPK01000074">
    <property type="protein sequence ID" value="KKG60910.1"/>
    <property type="molecule type" value="Genomic_DNA"/>
</dbReference>
<evidence type="ECO:0000313" key="1">
    <source>
        <dbReference type="EMBL" id="KKG07031.1"/>
    </source>
</evidence>
<proteinExistence type="predicted"/>
<dbReference type="Proteomes" id="UP000034578">
    <property type="component" value="Unassembled WGS sequence"/>
</dbReference>
<evidence type="ECO:0000313" key="8">
    <source>
        <dbReference type="Proteomes" id="UP000034279"/>
    </source>
</evidence>
<evidence type="ECO:0000313" key="3">
    <source>
        <dbReference type="EMBL" id="KKG60910.1"/>
    </source>
</evidence>
<dbReference type="Proteomes" id="UP000034279">
    <property type="component" value="Unassembled WGS sequence"/>
</dbReference>
<evidence type="ECO:0000313" key="5">
    <source>
        <dbReference type="EMBL" id="KKH91382.1"/>
    </source>
</evidence>
<keyword evidence="10" id="KW-1185">Reference proteome</keyword>
<comment type="caution">
    <text evidence="3">The sequence shown here is derived from an EMBL/GenBank/DDBJ whole genome shotgun (WGS) entry which is preliminary data.</text>
</comment>
<dbReference type="EMBL" id="JJQU01000002">
    <property type="protein sequence ID" value="KKH91382.1"/>
    <property type="molecule type" value="Genomic_DNA"/>
</dbReference>
<organism evidence="3 9">
    <name type="scientific">Methanosarcina mazei</name>
    <name type="common">Methanosarcina frisia</name>
    <dbReference type="NCBI Taxonomy" id="2209"/>
    <lineage>
        <taxon>Archaea</taxon>
        <taxon>Methanobacteriati</taxon>
        <taxon>Methanobacteriota</taxon>
        <taxon>Stenosarchaea group</taxon>
        <taxon>Methanomicrobia</taxon>
        <taxon>Methanosarcinales</taxon>
        <taxon>Methanosarcinaceae</taxon>
        <taxon>Methanosarcina</taxon>
    </lineage>
</organism>
<dbReference type="PATRIC" id="fig|2209.42.peg.3401"/>
<evidence type="ECO:0000313" key="7">
    <source>
        <dbReference type="Proteomes" id="UP000034188"/>
    </source>
</evidence>
<gene>
    <name evidence="2" type="ORF">DU33_15435</name>
    <name evidence="3" type="ORF">DU45_15720</name>
    <name evidence="1" type="ORF">DU47_04295</name>
    <name evidence="4" type="ORF">DU64_14805</name>
    <name evidence="5" type="ORF">DU80_11580</name>
</gene>
<dbReference type="Proteomes" id="UP000034188">
    <property type="component" value="Unassembled WGS sequence"/>
</dbReference>
<reference evidence="6 7" key="1">
    <citation type="journal article" date="2015" name="ISME J.">
        <title>Genomic and phenotypic differentiation among Methanosarcina mazei populations from Columbia River sediment.</title>
        <authorList>
            <person name="Youngblut N.D."/>
            <person name="Wirth J.S."/>
            <person name="Henriksen J.R."/>
            <person name="Smith M."/>
            <person name="Simon H."/>
            <person name="Metcalf W.W."/>
            <person name="Whitaker R.J."/>
        </authorList>
    </citation>
    <scope>NUCLEOTIDE SEQUENCE [LARGE SCALE GENOMIC DNA]</scope>
    <source>
        <strain evidence="5 6">1.H.M.2.1</strain>
        <strain evidence="1 10">2.F.A.2.4</strain>
        <strain evidence="2 7">3.F.T.1A.1</strain>
        <strain evidence="4 8">3.F.T.1A.2</strain>
        <strain evidence="3 9">3.F.T.1A.4</strain>
    </source>
</reference>
<evidence type="ECO:0000313" key="4">
    <source>
        <dbReference type="EMBL" id="KKG64072.1"/>
    </source>
</evidence>
<evidence type="ECO:0000313" key="9">
    <source>
        <dbReference type="Proteomes" id="UP000034566"/>
    </source>
</evidence>
<evidence type="ECO:0000313" key="6">
    <source>
        <dbReference type="Proteomes" id="UP000034152"/>
    </source>
</evidence>
<name>A0A0F8IVX6_METMZ</name>
<dbReference type="EMBL" id="JJPI01000022">
    <property type="protein sequence ID" value="KKG57359.1"/>
    <property type="molecule type" value="Genomic_DNA"/>
</dbReference>